<feature type="compositionally biased region" description="Polar residues" evidence="1">
    <location>
        <begin position="96"/>
        <end position="111"/>
    </location>
</feature>
<name>A0A9P4IQM7_9PEZI</name>
<comment type="caution">
    <text evidence="2">The sequence shown here is derived from an EMBL/GenBank/DDBJ whole genome shotgun (WGS) entry which is preliminary data.</text>
</comment>
<dbReference type="Proteomes" id="UP000799772">
    <property type="component" value="Unassembled WGS sequence"/>
</dbReference>
<gene>
    <name evidence="2" type="ORF">NA57DRAFT_70510</name>
</gene>
<accession>A0A9P4IQM7</accession>
<evidence type="ECO:0000313" key="2">
    <source>
        <dbReference type="EMBL" id="KAF2104298.1"/>
    </source>
</evidence>
<evidence type="ECO:0000313" key="3">
    <source>
        <dbReference type="Proteomes" id="UP000799772"/>
    </source>
</evidence>
<reference evidence="2" key="1">
    <citation type="journal article" date="2020" name="Stud. Mycol.">
        <title>101 Dothideomycetes genomes: a test case for predicting lifestyles and emergence of pathogens.</title>
        <authorList>
            <person name="Haridas S."/>
            <person name="Albert R."/>
            <person name="Binder M."/>
            <person name="Bloem J."/>
            <person name="Labutti K."/>
            <person name="Salamov A."/>
            <person name="Andreopoulos B."/>
            <person name="Baker S."/>
            <person name="Barry K."/>
            <person name="Bills G."/>
            <person name="Bluhm B."/>
            <person name="Cannon C."/>
            <person name="Castanera R."/>
            <person name="Culley D."/>
            <person name="Daum C."/>
            <person name="Ezra D."/>
            <person name="Gonzalez J."/>
            <person name="Henrissat B."/>
            <person name="Kuo A."/>
            <person name="Liang C."/>
            <person name="Lipzen A."/>
            <person name="Lutzoni F."/>
            <person name="Magnuson J."/>
            <person name="Mondo S."/>
            <person name="Nolan M."/>
            <person name="Ohm R."/>
            <person name="Pangilinan J."/>
            <person name="Park H.-J."/>
            <person name="Ramirez L."/>
            <person name="Alfaro M."/>
            <person name="Sun H."/>
            <person name="Tritt A."/>
            <person name="Yoshinaga Y."/>
            <person name="Zwiers L.-H."/>
            <person name="Turgeon B."/>
            <person name="Goodwin S."/>
            <person name="Spatafora J."/>
            <person name="Crous P."/>
            <person name="Grigoriev I."/>
        </authorList>
    </citation>
    <scope>NUCLEOTIDE SEQUENCE</scope>
    <source>
        <strain evidence="2">CBS 133067</strain>
    </source>
</reference>
<dbReference type="EMBL" id="ML978121">
    <property type="protein sequence ID" value="KAF2104298.1"/>
    <property type="molecule type" value="Genomic_DNA"/>
</dbReference>
<protein>
    <submittedName>
        <fullName evidence="2">Uncharacterized protein</fullName>
    </submittedName>
</protein>
<feature type="region of interest" description="Disordered" evidence="1">
    <location>
        <begin position="54"/>
        <end position="127"/>
    </location>
</feature>
<keyword evidence="3" id="KW-1185">Reference proteome</keyword>
<proteinExistence type="predicted"/>
<organism evidence="2 3">
    <name type="scientific">Rhizodiscina lignyota</name>
    <dbReference type="NCBI Taxonomy" id="1504668"/>
    <lineage>
        <taxon>Eukaryota</taxon>
        <taxon>Fungi</taxon>
        <taxon>Dikarya</taxon>
        <taxon>Ascomycota</taxon>
        <taxon>Pezizomycotina</taxon>
        <taxon>Dothideomycetes</taxon>
        <taxon>Pleosporomycetidae</taxon>
        <taxon>Aulographales</taxon>
        <taxon>Rhizodiscinaceae</taxon>
        <taxon>Rhizodiscina</taxon>
    </lineage>
</organism>
<evidence type="ECO:0000256" key="1">
    <source>
        <dbReference type="SAM" id="MobiDB-lite"/>
    </source>
</evidence>
<feature type="compositionally biased region" description="Polar residues" evidence="1">
    <location>
        <begin position="54"/>
        <end position="88"/>
    </location>
</feature>
<feature type="compositionally biased region" description="Low complexity" evidence="1">
    <location>
        <begin position="112"/>
        <end position="127"/>
    </location>
</feature>
<dbReference type="AlphaFoldDB" id="A0A9P4IQM7"/>
<sequence>MFAASKALRTMNAPIAFLSTDHDDRDSHDEREIQEVDTVIPESVGQQIERLLQTNTEGPTSNYLQHPNTVSRHSCRPSSDVRNASDISSFRDDSATLINSSPPVSLNQQNGSSERSSSSPYPSSSSPCMVIRRDELYHTYQAAISSVLYEEDSAVSEDISALSIAATEHRGASGELEVSQPDSEEYLPEERFRYSAGEPGMRVIRQANIDASASPRDGMNRSFLTPEVEPCTECSSSRRRPRSFQLYMLSGIVSRA</sequence>